<feature type="domain" description="Response regulatory" evidence="5">
    <location>
        <begin position="5"/>
        <end position="121"/>
    </location>
</feature>
<organism evidence="6 7">
    <name type="scientific">Candidatus Pseudobacter hemicellulosilyticus</name>
    <dbReference type="NCBI Taxonomy" id="3121375"/>
    <lineage>
        <taxon>Bacteria</taxon>
        <taxon>Pseudomonadati</taxon>
        <taxon>Bacteroidota</taxon>
        <taxon>Chitinophagia</taxon>
        <taxon>Chitinophagales</taxon>
        <taxon>Chitinophagaceae</taxon>
        <taxon>Pseudobacter</taxon>
    </lineage>
</organism>
<dbReference type="SMART" id="SM00421">
    <property type="entry name" value="HTH_LUXR"/>
    <property type="match status" value="1"/>
</dbReference>
<dbReference type="PROSITE" id="PS00622">
    <property type="entry name" value="HTH_LUXR_1"/>
    <property type="match status" value="1"/>
</dbReference>
<gene>
    <name evidence="6" type="ORF">P0Y53_13100</name>
</gene>
<proteinExistence type="predicted"/>
<evidence type="ECO:0000313" key="6">
    <source>
        <dbReference type="EMBL" id="WEK33422.1"/>
    </source>
</evidence>
<dbReference type="CDD" id="cd17535">
    <property type="entry name" value="REC_NarL-like"/>
    <property type="match status" value="1"/>
</dbReference>
<dbReference type="InterPro" id="IPR016032">
    <property type="entry name" value="Sig_transdc_resp-reg_C-effctor"/>
</dbReference>
<dbReference type="Proteomes" id="UP001220610">
    <property type="component" value="Chromosome"/>
</dbReference>
<dbReference type="AlphaFoldDB" id="A0AAJ5WPJ6"/>
<dbReference type="SMART" id="SM00448">
    <property type="entry name" value="REC"/>
    <property type="match status" value="1"/>
</dbReference>
<accession>A0AAJ5WPJ6</accession>
<dbReference type="Gene3D" id="3.40.50.2300">
    <property type="match status" value="1"/>
</dbReference>
<dbReference type="GO" id="GO:0006355">
    <property type="term" value="P:regulation of DNA-templated transcription"/>
    <property type="evidence" value="ECO:0007669"/>
    <property type="project" value="InterPro"/>
</dbReference>
<reference evidence="6" key="1">
    <citation type="submission" date="2023-03" db="EMBL/GenBank/DDBJ databases">
        <title>Andean soil-derived lignocellulolytic bacterial consortium as a source of novel taxa and putative plastic-active enzymes.</title>
        <authorList>
            <person name="Diaz-Garcia L."/>
            <person name="Chuvochina M."/>
            <person name="Feuerriegel G."/>
            <person name="Bunk B."/>
            <person name="Sproer C."/>
            <person name="Streit W.R."/>
            <person name="Rodriguez L.M."/>
            <person name="Overmann J."/>
            <person name="Jimenez D.J."/>
        </authorList>
    </citation>
    <scope>NUCLEOTIDE SEQUENCE</scope>
    <source>
        <strain evidence="6">MAG 7</strain>
    </source>
</reference>
<dbReference type="PRINTS" id="PR00038">
    <property type="entry name" value="HTHLUXR"/>
</dbReference>
<sequence length="214" mass="23795">MADIRITIFEDSKHLRESLQIVLNGTPGFLCAGAYPDCSDLLFRIEKDRPDIVLMDIEMPGMNGIEATGIIKTKFPEVQVLIQTVFFEDEYIFKAICAGASGYILKTTTLAGYIESLQDVYKGGSPMTPGIARRVIELFKANVPARSSEQQYDLTAKEKAVLQLLVEGKSYKMIATELSLALDTIKTHIRNIYLKLQVNSNTEAVAKAIRDKLV</sequence>
<dbReference type="GO" id="GO:0003677">
    <property type="term" value="F:DNA binding"/>
    <property type="evidence" value="ECO:0007669"/>
    <property type="project" value="UniProtKB-KW"/>
</dbReference>
<dbReference type="EMBL" id="CP119311">
    <property type="protein sequence ID" value="WEK33422.1"/>
    <property type="molecule type" value="Genomic_DNA"/>
</dbReference>
<evidence type="ECO:0000256" key="1">
    <source>
        <dbReference type="ARBA" id="ARBA00022553"/>
    </source>
</evidence>
<feature type="modified residue" description="4-aspartylphosphate" evidence="3">
    <location>
        <position position="56"/>
    </location>
</feature>
<evidence type="ECO:0000259" key="5">
    <source>
        <dbReference type="PROSITE" id="PS50110"/>
    </source>
</evidence>
<dbReference type="InterPro" id="IPR000792">
    <property type="entry name" value="Tscrpt_reg_LuxR_C"/>
</dbReference>
<dbReference type="PANTHER" id="PTHR43214:SF43">
    <property type="entry name" value="TWO-COMPONENT RESPONSE REGULATOR"/>
    <property type="match status" value="1"/>
</dbReference>
<dbReference type="GO" id="GO:0000160">
    <property type="term" value="P:phosphorelay signal transduction system"/>
    <property type="evidence" value="ECO:0007669"/>
    <property type="project" value="InterPro"/>
</dbReference>
<dbReference type="Pfam" id="PF00196">
    <property type="entry name" value="GerE"/>
    <property type="match status" value="1"/>
</dbReference>
<evidence type="ECO:0000256" key="3">
    <source>
        <dbReference type="PROSITE-ProRule" id="PRU00169"/>
    </source>
</evidence>
<feature type="domain" description="HTH luxR-type" evidence="4">
    <location>
        <begin position="147"/>
        <end position="212"/>
    </location>
</feature>
<dbReference type="SUPFAM" id="SSF46894">
    <property type="entry name" value="C-terminal effector domain of the bipartite response regulators"/>
    <property type="match status" value="1"/>
</dbReference>
<dbReference type="PANTHER" id="PTHR43214">
    <property type="entry name" value="TWO-COMPONENT RESPONSE REGULATOR"/>
    <property type="match status" value="1"/>
</dbReference>
<evidence type="ECO:0000259" key="4">
    <source>
        <dbReference type="PROSITE" id="PS50043"/>
    </source>
</evidence>
<keyword evidence="2" id="KW-0238">DNA-binding</keyword>
<dbReference type="CDD" id="cd06170">
    <property type="entry name" value="LuxR_C_like"/>
    <property type="match status" value="1"/>
</dbReference>
<dbReference type="Pfam" id="PF00072">
    <property type="entry name" value="Response_reg"/>
    <property type="match status" value="1"/>
</dbReference>
<dbReference type="InterPro" id="IPR058245">
    <property type="entry name" value="NreC/VraR/RcsB-like_REC"/>
</dbReference>
<protein>
    <submittedName>
        <fullName evidence="6">Response regulator transcription factor</fullName>
    </submittedName>
</protein>
<dbReference type="SUPFAM" id="SSF52172">
    <property type="entry name" value="CheY-like"/>
    <property type="match status" value="1"/>
</dbReference>
<keyword evidence="1 3" id="KW-0597">Phosphoprotein</keyword>
<dbReference type="InterPro" id="IPR011006">
    <property type="entry name" value="CheY-like_superfamily"/>
</dbReference>
<dbReference type="PROSITE" id="PS50043">
    <property type="entry name" value="HTH_LUXR_2"/>
    <property type="match status" value="1"/>
</dbReference>
<evidence type="ECO:0000313" key="7">
    <source>
        <dbReference type="Proteomes" id="UP001220610"/>
    </source>
</evidence>
<dbReference type="InterPro" id="IPR039420">
    <property type="entry name" value="WalR-like"/>
</dbReference>
<name>A0AAJ5WPJ6_9BACT</name>
<evidence type="ECO:0000256" key="2">
    <source>
        <dbReference type="ARBA" id="ARBA00023125"/>
    </source>
</evidence>
<dbReference type="PROSITE" id="PS50110">
    <property type="entry name" value="RESPONSE_REGULATORY"/>
    <property type="match status" value="1"/>
</dbReference>
<dbReference type="InterPro" id="IPR001789">
    <property type="entry name" value="Sig_transdc_resp-reg_receiver"/>
</dbReference>